<evidence type="ECO:0000259" key="4">
    <source>
        <dbReference type="PROSITE" id="PS51232"/>
    </source>
</evidence>
<evidence type="ECO:0000256" key="3">
    <source>
        <dbReference type="SAM" id="MobiDB-lite"/>
    </source>
</evidence>
<dbReference type="PROSITE" id="PS51444">
    <property type="entry name" value="FH2"/>
    <property type="match status" value="1"/>
</dbReference>
<dbReference type="PANTHER" id="PTHR45920:SF2">
    <property type="entry name" value="FH1_FH2 DOMAIN-CONTAINING PROTEIN 1"/>
    <property type="match status" value="1"/>
</dbReference>
<dbReference type="Pfam" id="PF18382">
    <property type="entry name" value="Formin_GBD_N"/>
    <property type="match status" value="1"/>
</dbReference>
<gene>
    <name evidence="6" type="primary">FHOD1</name>
</gene>
<dbReference type="GeneTree" id="ENSGT00940000160212"/>
<dbReference type="SUPFAM" id="SSF101447">
    <property type="entry name" value="Formin homology 2 domain (FH2 domain)"/>
    <property type="match status" value="1"/>
</dbReference>
<dbReference type="SMART" id="SM00498">
    <property type="entry name" value="FH2"/>
    <property type="match status" value="1"/>
</dbReference>
<reference evidence="6 7" key="1">
    <citation type="journal article" date="2020" name="Nat. Commun.">
        <title>Donkey genomes provide new insights into domestication and selection for coat color.</title>
        <authorList>
            <person name="Wang"/>
            <person name="C."/>
            <person name="Li"/>
            <person name="H."/>
            <person name="Guo"/>
            <person name="Y."/>
            <person name="Huang"/>
            <person name="J."/>
            <person name="Sun"/>
            <person name="Y."/>
            <person name="Min"/>
            <person name="J."/>
            <person name="Wang"/>
            <person name="J."/>
            <person name="Fang"/>
            <person name="X."/>
            <person name="Zhao"/>
            <person name="Z."/>
            <person name="Wang"/>
            <person name="S."/>
            <person name="Zhang"/>
            <person name="Y."/>
            <person name="Liu"/>
            <person name="Q."/>
            <person name="Jiang"/>
            <person name="Q."/>
            <person name="Wang"/>
            <person name="X."/>
            <person name="Guo"/>
            <person name="Y."/>
            <person name="Yang"/>
            <person name="C."/>
            <person name="Wang"/>
            <person name="Y."/>
            <person name="Tian"/>
            <person name="F."/>
            <person name="Zhuang"/>
            <person name="G."/>
            <person name="Fan"/>
            <person name="Y."/>
            <person name="Gao"/>
            <person name="Q."/>
            <person name="Li"/>
            <person name="Y."/>
            <person name="Ju"/>
            <person name="Z."/>
            <person name="Li"/>
            <person name="J."/>
            <person name="Li"/>
            <person name="R."/>
            <person name="Hou"/>
            <person name="M."/>
            <person name="Yang"/>
            <person name="G."/>
            <person name="Liu"/>
            <person name="G."/>
            <person name="Liu"/>
            <person name="W."/>
            <person name="Guo"/>
            <person name="J."/>
            <person name="Pan"/>
            <person name="S."/>
            <person name="Fan"/>
            <person name="G."/>
            <person name="Zhang"/>
            <person name="W."/>
            <person name="Zhang"/>
            <person name="R."/>
            <person name="Yu"/>
            <person name="J."/>
            <person name="Zhang"/>
            <person name="X."/>
            <person name="Yin"/>
            <person name="Q."/>
            <person name="Ji"/>
            <person name="C."/>
            <person name="Jin"/>
            <person name="Y."/>
            <person name="Yue"/>
            <person name="G."/>
            <person name="Liu"/>
            <person name="M."/>
            <person name="Xu"/>
            <person name="J."/>
            <person name="Liu"/>
            <person name="S."/>
            <person name="Jordana"/>
            <person name="J."/>
            <person name="Noce"/>
            <person name="A."/>
            <person name="Amills"/>
            <person name="M."/>
            <person name="Wu"/>
            <person name="D.D."/>
            <person name="Li"/>
            <person name="S."/>
            <person name="Zhou"/>
            <person name="X. and Zhong"/>
            <person name="J."/>
        </authorList>
    </citation>
    <scope>NUCLEOTIDE SEQUENCE [LARGE SCALE GENOMIC DNA]</scope>
</reference>
<dbReference type="Pfam" id="PF02181">
    <property type="entry name" value="FH2"/>
    <property type="match status" value="1"/>
</dbReference>
<evidence type="ECO:0000259" key="5">
    <source>
        <dbReference type="PROSITE" id="PS51444"/>
    </source>
</evidence>
<dbReference type="PANTHER" id="PTHR45920">
    <property type="entry name" value="FORMIN HOMOLOGY 2 DOMAIN CONTAINING, ISOFORM I"/>
    <property type="match status" value="1"/>
</dbReference>
<dbReference type="InterPro" id="IPR015425">
    <property type="entry name" value="FH2_Formin"/>
</dbReference>
<feature type="compositionally biased region" description="Pro residues" evidence="3">
    <location>
        <begin position="583"/>
        <end position="625"/>
    </location>
</feature>
<feature type="domain" description="FH2" evidence="5">
    <location>
        <begin position="529"/>
        <end position="972"/>
    </location>
</feature>
<evidence type="ECO:0000256" key="2">
    <source>
        <dbReference type="SAM" id="Coils"/>
    </source>
</evidence>
<feature type="compositionally biased region" description="Basic residues" evidence="3">
    <location>
        <begin position="1087"/>
        <end position="1101"/>
    </location>
</feature>
<feature type="compositionally biased region" description="Low complexity" evidence="3">
    <location>
        <begin position="416"/>
        <end position="425"/>
    </location>
</feature>
<accession>A0A8C4M183</accession>
<feature type="compositionally biased region" description="Low complexity" evidence="3">
    <location>
        <begin position="381"/>
        <end position="409"/>
    </location>
</feature>
<feature type="compositionally biased region" description="Basic and acidic residues" evidence="3">
    <location>
        <begin position="486"/>
        <end position="498"/>
    </location>
</feature>
<dbReference type="GO" id="GO:0051015">
    <property type="term" value="F:actin filament binding"/>
    <property type="evidence" value="ECO:0007669"/>
    <property type="project" value="TreeGrafter"/>
</dbReference>
<evidence type="ECO:0000256" key="1">
    <source>
        <dbReference type="ARBA" id="ARBA00023203"/>
    </source>
</evidence>
<feature type="coiled-coil region" evidence="2">
    <location>
        <begin position="851"/>
        <end position="878"/>
    </location>
</feature>
<dbReference type="InterPro" id="IPR041387">
    <property type="entry name" value="FHOD1_GBD_N"/>
</dbReference>
<dbReference type="GO" id="GO:0030866">
    <property type="term" value="P:cortical actin cytoskeleton organization"/>
    <property type="evidence" value="ECO:0007669"/>
    <property type="project" value="TreeGrafter"/>
</dbReference>
<dbReference type="Proteomes" id="UP000694387">
    <property type="component" value="Chromosome 28"/>
</dbReference>
<dbReference type="Pfam" id="PF24959">
    <property type="entry name" value="FH3_FHOD1-3"/>
    <property type="match status" value="1"/>
</dbReference>
<proteinExistence type="predicted"/>
<keyword evidence="2" id="KW-0175">Coiled coil</keyword>
<dbReference type="FunFam" id="1.25.10.10:FF:000056">
    <property type="entry name" value="FH1/FH2 domain-containing protein 3 isoform X1"/>
    <property type="match status" value="1"/>
</dbReference>
<dbReference type="InterPro" id="IPR014768">
    <property type="entry name" value="GBD/FH3_dom"/>
</dbReference>
<feature type="region of interest" description="Disordered" evidence="3">
    <location>
        <begin position="577"/>
        <end position="630"/>
    </location>
</feature>
<dbReference type="Gene3D" id="1.20.58.2220">
    <property type="entry name" value="Formin, FH2 domain"/>
    <property type="match status" value="1"/>
</dbReference>
<dbReference type="GO" id="GO:0005856">
    <property type="term" value="C:cytoskeleton"/>
    <property type="evidence" value="ECO:0007669"/>
    <property type="project" value="TreeGrafter"/>
</dbReference>
<feature type="compositionally biased region" description="Basic and acidic residues" evidence="3">
    <location>
        <begin position="354"/>
        <end position="367"/>
    </location>
</feature>
<dbReference type="GO" id="GO:0005737">
    <property type="term" value="C:cytoplasm"/>
    <property type="evidence" value="ECO:0007669"/>
    <property type="project" value="TreeGrafter"/>
</dbReference>
<evidence type="ECO:0000313" key="7">
    <source>
        <dbReference type="Proteomes" id="UP000694387"/>
    </source>
</evidence>
<dbReference type="InterPro" id="IPR042201">
    <property type="entry name" value="FH2_Formin_sf"/>
</dbReference>
<dbReference type="PROSITE" id="PS51232">
    <property type="entry name" value="GBD_FH3"/>
    <property type="match status" value="1"/>
</dbReference>
<sequence length="1124" mass="122246">MAGGEDRGDGEPESVVTVRVQYLEDTDPFSCANLPEPRRAPTCCLDAALPLGAQIPTLHRLLGAPLKLEDCALQVSPSGYYLDPELSLEEQREMLEGFYEEISKGRKPTLILRTQLSVRVNAILEKLYGSSGPELRRSLFSLKQIFQEDKDLVPEFVHSEGLSCLIRVGAAADHNYQSYILRALGQLMLFVDGMLGVVAHSETVQWLYTLCASLSRLVVKTALKLLLVFVEYSENNAPLFICAVNSVASATGALPWANLVSILEEKNGADPELLVYTVTLINKTLAALPDQDSFYDVTDALEQQGMEALVQRLLGTAGTDVDLRAQLVLYESALRLEDGDIEEAAPGGRRERRKPSSEEGKRSRRSLEGGGCPVRAPEPGPSGLASPTGPASSPTSPASPLAPTSSSTGPAPPTGPTSSPVGPASGLRTSVSLFPTISVAPSSDSSCERSIYKARFLENVAAAETEKQAALAQGRAETLAGAMPDEVDRHPDTRKLWDSPEPAPAPRTPQNPTPRVLLRAQQSLEPEPEETLASPSPKVEPIREFPIRIPKLCIGDLDFSDLGEDEDQDMLNTESVEAGKGVLPPPPPVPLLSGGPPPPPPPPPPLIKSPFPPPPPLAAPPPPSVPDGLALPTKRKTVKLFWRELKLAGGHGGSQSHFGPCPTLWASLEPVSVDTARLEHLFESRAKDVLPSKKLLTMMPTDEERQKIEEAHLANPDIPLGPAENFLMILASIGALAARLQLWAFKLDYDSMEREIAEPLFDLKVGMEQLVQNATFRCILATLLAVGNFLNGSQSSGFELSYLEKVSEVKDTVRRQSLLHHLCSLVLQTRPDSSDLYSEIPALTRCAKVDFEQLTENLGQLERRSRAAEESLRSLAKHELAPALRARLTHFLAQCARRVAMLRVVHRRVCNRFRAFLLYLGYTAQAAREVRITQFCHTLREFALEYRTCRERVLQQQQKRATYRERNKTRGRMITETEKFSGVAGEAPSNPSVPVAVGSGPGRGDADSHASMKILLTSKPEDTTHGRRSRGMVQNSSPVVPTAVGPSTVPPEESPGSSLPSDTSDEIMDLLVQSVTKSSPRALAARERKRSRGNRKSLRRTLKSGLGEDLVQALGLSKGSDLEV</sequence>
<dbReference type="AlphaFoldDB" id="A0A8C4M183"/>
<reference evidence="6" key="2">
    <citation type="submission" date="2025-08" db="UniProtKB">
        <authorList>
            <consortium name="Ensembl"/>
        </authorList>
    </citation>
    <scope>IDENTIFICATION</scope>
</reference>
<dbReference type="InterPro" id="IPR056771">
    <property type="entry name" value="FH3_FHOD1-3-like"/>
</dbReference>
<feature type="region of interest" description="Disordered" evidence="3">
    <location>
        <begin position="981"/>
        <end position="1101"/>
    </location>
</feature>
<protein>
    <submittedName>
        <fullName evidence="6">Formin homology 2 domain containing 1</fullName>
    </submittedName>
</protein>
<name>A0A8C4M183_EQUAS</name>
<evidence type="ECO:0000313" key="6">
    <source>
        <dbReference type="Ensembl" id="ENSEASP00005018363.2"/>
    </source>
</evidence>
<organism evidence="6 7">
    <name type="scientific">Equus asinus</name>
    <name type="common">Donkey</name>
    <name type="synonym">Equus africanus asinus</name>
    <dbReference type="NCBI Taxonomy" id="9793"/>
    <lineage>
        <taxon>Eukaryota</taxon>
        <taxon>Metazoa</taxon>
        <taxon>Chordata</taxon>
        <taxon>Craniata</taxon>
        <taxon>Vertebrata</taxon>
        <taxon>Euteleostomi</taxon>
        <taxon>Mammalia</taxon>
        <taxon>Eutheria</taxon>
        <taxon>Laurasiatheria</taxon>
        <taxon>Perissodactyla</taxon>
        <taxon>Equidae</taxon>
        <taxon>Equus</taxon>
    </lineage>
</organism>
<feature type="compositionally biased region" description="Pro residues" evidence="3">
    <location>
        <begin position="501"/>
        <end position="512"/>
    </location>
</feature>
<dbReference type="InterPro" id="IPR011989">
    <property type="entry name" value="ARM-like"/>
</dbReference>
<keyword evidence="1" id="KW-0009">Actin-binding</keyword>
<dbReference type="SUPFAM" id="SSF48371">
    <property type="entry name" value="ARM repeat"/>
    <property type="match status" value="1"/>
</dbReference>
<dbReference type="Ensembl" id="ENSEAST00005019929.2">
    <property type="protein sequence ID" value="ENSEASP00005018363.2"/>
    <property type="gene ID" value="ENSEASG00005012549.2"/>
</dbReference>
<feature type="region of interest" description="Disordered" evidence="3">
    <location>
        <begin position="341"/>
        <end position="427"/>
    </location>
</feature>
<dbReference type="InterPro" id="IPR016024">
    <property type="entry name" value="ARM-type_fold"/>
</dbReference>
<keyword evidence="7" id="KW-1185">Reference proteome</keyword>
<reference evidence="6" key="3">
    <citation type="submission" date="2025-09" db="UniProtKB">
        <authorList>
            <consortium name="Ensembl"/>
        </authorList>
    </citation>
    <scope>IDENTIFICATION</scope>
</reference>
<dbReference type="Gene3D" id="1.25.10.10">
    <property type="entry name" value="Leucine-rich Repeat Variant"/>
    <property type="match status" value="1"/>
</dbReference>
<feature type="region of interest" description="Disordered" evidence="3">
    <location>
        <begin position="472"/>
        <end position="541"/>
    </location>
</feature>
<feature type="domain" description="GBD/FH3" evidence="4">
    <location>
        <begin position="53"/>
        <end position="471"/>
    </location>
</feature>